<accession>A0A9P4GJD7</accession>
<feature type="region of interest" description="Disordered" evidence="1">
    <location>
        <begin position="1"/>
        <end position="121"/>
    </location>
</feature>
<dbReference type="OrthoDB" id="3801233at2759"/>
<name>A0A9P4GJD7_9PLEO</name>
<feature type="compositionally biased region" description="Low complexity" evidence="1">
    <location>
        <begin position="480"/>
        <end position="491"/>
    </location>
</feature>
<evidence type="ECO:0000256" key="1">
    <source>
        <dbReference type="SAM" id="MobiDB-lite"/>
    </source>
</evidence>
<evidence type="ECO:0000313" key="2">
    <source>
        <dbReference type="EMBL" id="KAF1846481.1"/>
    </source>
</evidence>
<dbReference type="AlphaFoldDB" id="A0A9P4GJD7"/>
<dbReference type="EMBL" id="ML976616">
    <property type="protein sequence ID" value="KAF1846481.1"/>
    <property type="molecule type" value="Genomic_DNA"/>
</dbReference>
<proteinExistence type="predicted"/>
<dbReference type="RefSeq" id="XP_040789044.1">
    <property type="nucleotide sequence ID" value="XM_040936987.1"/>
</dbReference>
<feature type="compositionally biased region" description="Polar residues" evidence="1">
    <location>
        <begin position="36"/>
        <end position="74"/>
    </location>
</feature>
<feature type="region of interest" description="Disordered" evidence="1">
    <location>
        <begin position="440"/>
        <end position="461"/>
    </location>
</feature>
<protein>
    <submittedName>
        <fullName evidence="2">Uncharacterized protein</fullName>
    </submittedName>
</protein>
<gene>
    <name evidence="2" type="ORF">K460DRAFT_406683</name>
</gene>
<keyword evidence="3" id="KW-1185">Reference proteome</keyword>
<comment type="caution">
    <text evidence="2">The sequence shown here is derived from an EMBL/GenBank/DDBJ whole genome shotgun (WGS) entry which is preliminary data.</text>
</comment>
<feature type="region of interest" description="Disordered" evidence="1">
    <location>
        <begin position="476"/>
        <end position="510"/>
    </location>
</feature>
<organism evidence="2 3">
    <name type="scientific">Cucurbitaria berberidis CBS 394.84</name>
    <dbReference type="NCBI Taxonomy" id="1168544"/>
    <lineage>
        <taxon>Eukaryota</taxon>
        <taxon>Fungi</taxon>
        <taxon>Dikarya</taxon>
        <taxon>Ascomycota</taxon>
        <taxon>Pezizomycotina</taxon>
        <taxon>Dothideomycetes</taxon>
        <taxon>Pleosporomycetidae</taxon>
        <taxon>Pleosporales</taxon>
        <taxon>Pleosporineae</taxon>
        <taxon>Cucurbitariaceae</taxon>
        <taxon>Cucurbitaria</taxon>
    </lineage>
</organism>
<dbReference type="GeneID" id="63854237"/>
<dbReference type="Proteomes" id="UP000800039">
    <property type="component" value="Unassembled WGS sequence"/>
</dbReference>
<feature type="compositionally biased region" description="Polar residues" evidence="1">
    <location>
        <begin position="93"/>
        <end position="103"/>
    </location>
</feature>
<sequence length="639" mass="70101">MEQQGEFVPPPFPPPTIDSMMSQDEGIEVSDEPQPLHQSPSAVYSQDASMQAPASNNLANSSWSQEQDWSTAPDSQMIDPHYLASNDYEVPTAPSTPTPGSESPDNHLPNQPPGPSSTAQSMVSNLLEELENSPMNYIRAHEPKCALCYCNFTWFGDHEKQIAHINECWDDMVEDAEEARSSKPRLLPHTRTTIEGFEMIRLTQPVMVSKPQFKQPSTITVTSNPRTTCVLCPSNLSYLDTIDAFHHRAVCINTLQPLLCSICHAAFTTPRLLSKQEIIEHLYSCQNGGNLSKEAVDYYECLVAAWCGRNEVVERLLNRTFGAKKGWGHRDHRQDYRCKQAKGRAKDKLNYALEVTPLRSSMSMAGAGQVQLTTVKQGLLPGSISISRFRRSAFSVLKMPTFARIREGYQDEKVIRTVVTAATLFAPGYVAATHDFKHDFKRQRRGGPSKARSNRTSAFTESLQFDGANDAVLPEAGTESSVAASSNNTNTHETTGGLRPPPDIDSSATSTADLQTAPGELYNSASLSSAAGLDAISPTPAQWLASLHRSERDEPQSRLLDIFLASDEASPVILPRSVRRPPGLTFPCIPAEGDEEESGNALVSFASVESNTASVRNFGSSSLPHWRNSITFLCPDELG</sequence>
<evidence type="ECO:0000313" key="3">
    <source>
        <dbReference type="Proteomes" id="UP000800039"/>
    </source>
</evidence>
<reference evidence="2" key="1">
    <citation type="submission" date="2020-01" db="EMBL/GenBank/DDBJ databases">
        <authorList>
            <consortium name="DOE Joint Genome Institute"/>
            <person name="Haridas S."/>
            <person name="Albert R."/>
            <person name="Binder M."/>
            <person name="Bloem J."/>
            <person name="Labutti K."/>
            <person name="Salamov A."/>
            <person name="Andreopoulos B."/>
            <person name="Baker S.E."/>
            <person name="Barry K."/>
            <person name="Bills G."/>
            <person name="Bluhm B.H."/>
            <person name="Cannon C."/>
            <person name="Castanera R."/>
            <person name="Culley D.E."/>
            <person name="Daum C."/>
            <person name="Ezra D."/>
            <person name="Gonzalez J.B."/>
            <person name="Henrissat B."/>
            <person name="Kuo A."/>
            <person name="Liang C."/>
            <person name="Lipzen A."/>
            <person name="Lutzoni F."/>
            <person name="Magnuson J."/>
            <person name="Mondo S."/>
            <person name="Nolan M."/>
            <person name="Ohm R."/>
            <person name="Pangilinan J."/>
            <person name="Park H.-J."/>
            <person name="Ramirez L."/>
            <person name="Alfaro M."/>
            <person name="Sun H."/>
            <person name="Tritt A."/>
            <person name="Yoshinaga Y."/>
            <person name="Zwiers L.-H."/>
            <person name="Turgeon B.G."/>
            <person name="Goodwin S.B."/>
            <person name="Spatafora J.W."/>
            <person name="Crous P.W."/>
            <person name="Grigoriev I.V."/>
        </authorList>
    </citation>
    <scope>NUCLEOTIDE SEQUENCE</scope>
    <source>
        <strain evidence="2">CBS 394.84</strain>
    </source>
</reference>